<accession>A0A4R4VA64</accession>
<comment type="caution">
    <text evidence="1">The sequence shown here is derived from an EMBL/GenBank/DDBJ whole genome shotgun (WGS) entry which is preliminary data.</text>
</comment>
<evidence type="ECO:0000313" key="2">
    <source>
        <dbReference type="Proteomes" id="UP000295258"/>
    </source>
</evidence>
<sequence>MADEILGRKANGAPMTIEAKCKAAVRGNGFARPKPFLNEVDLWKRYMHLYADTLPLRHSLVHRELVVHADGRVESSPVQGNPVRPVTMDRDELGYFFRAVQGFARALISGDFPRRERDNLAFILSQLNGVHGLGTLPGRAVTRAILVLARPEVLASGALQYDARAALSYVHGKWPNAGVDLLLKLPDGTVIRGHLEDAPETDPAPIRINALPRWLEVAPPENWTRWDRLGSP</sequence>
<gene>
    <name evidence="1" type="ORF">E1292_34200</name>
</gene>
<dbReference type="Proteomes" id="UP000295258">
    <property type="component" value="Unassembled WGS sequence"/>
</dbReference>
<protein>
    <submittedName>
        <fullName evidence="1">Uncharacterized protein</fullName>
    </submittedName>
</protein>
<dbReference type="RefSeq" id="WP_132600804.1">
    <property type="nucleotide sequence ID" value="NZ_SMKO01000130.1"/>
</dbReference>
<dbReference type="EMBL" id="SMKO01000130">
    <property type="protein sequence ID" value="TDC98784.1"/>
    <property type="molecule type" value="Genomic_DNA"/>
</dbReference>
<name>A0A4R4VA64_9ACTN</name>
<reference evidence="1 2" key="1">
    <citation type="submission" date="2019-03" db="EMBL/GenBank/DDBJ databases">
        <title>Draft genome sequences of novel Actinobacteria.</title>
        <authorList>
            <person name="Sahin N."/>
            <person name="Ay H."/>
            <person name="Saygin H."/>
        </authorList>
    </citation>
    <scope>NUCLEOTIDE SEQUENCE [LARGE SCALE GENOMIC DNA]</scope>
    <source>
        <strain evidence="1 2">KC310</strain>
    </source>
</reference>
<dbReference type="AlphaFoldDB" id="A0A4R4VA64"/>
<organism evidence="1 2">
    <name type="scientific">Nonomuraea deserti</name>
    <dbReference type="NCBI Taxonomy" id="1848322"/>
    <lineage>
        <taxon>Bacteria</taxon>
        <taxon>Bacillati</taxon>
        <taxon>Actinomycetota</taxon>
        <taxon>Actinomycetes</taxon>
        <taxon>Streptosporangiales</taxon>
        <taxon>Streptosporangiaceae</taxon>
        <taxon>Nonomuraea</taxon>
    </lineage>
</organism>
<proteinExistence type="predicted"/>
<keyword evidence="2" id="KW-1185">Reference proteome</keyword>
<evidence type="ECO:0000313" key="1">
    <source>
        <dbReference type="EMBL" id="TDC98784.1"/>
    </source>
</evidence>